<dbReference type="GO" id="GO:0005930">
    <property type="term" value="C:axoneme"/>
    <property type="evidence" value="ECO:0007669"/>
    <property type="project" value="UniProtKB-SubCell"/>
</dbReference>
<dbReference type="Pfam" id="PF22597">
    <property type="entry name" value="DYN_lid"/>
    <property type="match status" value="1"/>
</dbReference>
<evidence type="ECO:0000256" key="4">
    <source>
        <dbReference type="ARBA" id="ARBA00022701"/>
    </source>
</evidence>
<proteinExistence type="inferred from homology"/>
<dbReference type="GO" id="GO:0045505">
    <property type="term" value="F:dynein intermediate chain binding"/>
    <property type="evidence" value="ECO:0007669"/>
    <property type="project" value="InterPro"/>
</dbReference>
<dbReference type="Gene3D" id="3.40.50.300">
    <property type="entry name" value="P-loop containing nucleotide triphosphate hydrolases"/>
    <property type="match status" value="1"/>
</dbReference>
<dbReference type="InterPro" id="IPR026983">
    <property type="entry name" value="DHC"/>
</dbReference>
<keyword evidence="4" id="KW-0493">Microtubule</keyword>
<evidence type="ECO:0000259" key="14">
    <source>
        <dbReference type="Pfam" id="PF12780"/>
    </source>
</evidence>
<organism evidence="16">
    <name type="scientific">Timema poppense</name>
    <name type="common">Walking stick</name>
    <dbReference type="NCBI Taxonomy" id="170557"/>
    <lineage>
        <taxon>Eukaryota</taxon>
        <taxon>Metazoa</taxon>
        <taxon>Ecdysozoa</taxon>
        <taxon>Arthropoda</taxon>
        <taxon>Hexapoda</taxon>
        <taxon>Insecta</taxon>
        <taxon>Pterygota</taxon>
        <taxon>Neoptera</taxon>
        <taxon>Polyneoptera</taxon>
        <taxon>Phasmatodea</taxon>
        <taxon>Timematodea</taxon>
        <taxon>Timematoidea</taxon>
        <taxon>Timematidae</taxon>
        <taxon>Timema</taxon>
    </lineage>
</organism>
<evidence type="ECO:0000256" key="1">
    <source>
        <dbReference type="ARBA" id="ARBA00004430"/>
    </source>
</evidence>
<evidence type="ECO:0000256" key="12">
    <source>
        <dbReference type="ARBA" id="ARBA00023273"/>
    </source>
</evidence>
<comment type="similarity">
    <text evidence="2">Belongs to the dynein heavy chain family.</text>
</comment>
<evidence type="ECO:0000256" key="10">
    <source>
        <dbReference type="ARBA" id="ARBA00023175"/>
    </source>
</evidence>
<keyword evidence="3" id="KW-0963">Cytoplasm</keyword>
<evidence type="ECO:0000256" key="3">
    <source>
        <dbReference type="ARBA" id="ARBA00022490"/>
    </source>
</evidence>
<keyword evidence="9" id="KW-0969">Cilium</keyword>
<keyword evidence="12" id="KW-0966">Cell projection</keyword>
<dbReference type="GO" id="GO:0005524">
    <property type="term" value="F:ATP binding"/>
    <property type="evidence" value="ECO:0007669"/>
    <property type="project" value="UniProtKB-KW"/>
</dbReference>
<dbReference type="PANTHER" id="PTHR46961:SF5">
    <property type="entry name" value="DYNEIN AXONEMAL HEAVY CHAIN 1"/>
    <property type="match status" value="1"/>
</dbReference>
<dbReference type="InterPro" id="IPR054354">
    <property type="entry name" value="DYNC2H1-like_lid"/>
</dbReference>
<evidence type="ECO:0000259" key="15">
    <source>
        <dbReference type="Pfam" id="PF22597"/>
    </source>
</evidence>
<evidence type="ECO:0000256" key="11">
    <source>
        <dbReference type="ARBA" id="ARBA00023212"/>
    </source>
</evidence>
<dbReference type="FunFam" id="3.40.50.300:FF:002141">
    <property type="entry name" value="Dynein heavy chain"/>
    <property type="match status" value="1"/>
</dbReference>
<dbReference type="Gene3D" id="1.20.920.30">
    <property type="match status" value="1"/>
</dbReference>
<keyword evidence="6" id="KW-0067">ATP-binding</keyword>
<dbReference type="GO" id="GO:0005874">
    <property type="term" value="C:microtubule"/>
    <property type="evidence" value="ECO:0007669"/>
    <property type="project" value="UniProtKB-KW"/>
</dbReference>
<dbReference type="InterPro" id="IPR027417">
    <property type="entry name" value="P-loop_NTPase"/>
</dbReference>
<name>A0A7R9DEW8_TIMPO</name>
<feature type="domain" description="Dynein heavy chain AAA module D4" evidence="14">
    <location>
        <begin position="157"/>
        <end position="355"/>
    </location>
</feature>
<keyword evidence="10" id="KW-0505">Motor protein</keyword>
<sequence length="470" mass="53652">MKASPSKEIEIEIEIEAQCNNDHLLKQSSEEDEDGSEDLINTNADDSNTTKITDHSDKRNEIDPLVRLWYHECCRVFQDRLVNDEDCEWFDQLLRDKIGGFGLNADKVLEDRAILFGDFLEPQSDVKNYEEIKDMEKLSKVLDQYLEDYNHHSTAPMKLVLFLDAISHVCRISRIIRQPLGNALLLGMGGSGRRSLTRLAAHMGDLTCFQIELSKAYGPVEWRDDIKNLMLKAGLENKETVFLFSDTQIKKESFLEDLNSVLNSGDVPNIYQPDELDKIYQAMRVPVTEQGLPTTRPNLFAAYQKIVRSNLHTVITMSPIGEVFRARLRQFPALVNCCTIDWFSAWPDSALQYASQDLWICGVVGHKLLTEFLRRSKSRAGFNSCTGLKCKGYSNWSCTVLHMGNCDVLLNEVYLRLNVALQFLDDMPDLDVSQEVLKGIVVTCQFMHQSVVDASELYLQVKELSLPYHY</sequence>
<reference evidence="16" key="1">
    <citation type="submission" date="2020-11" db="EMBL/GenBank/DDBJ databases">
        <authorList>
            <person name="Tran Van P."/>
        </authorList>
    </citation>
    <scope>NUCLEOTIDE SEQUENCE</scope>
</reference>
<evidence type="ECO:0000313" key="16">
    <source>
        <dbReference type="EMBL" id="CAD7413475.1"/>
    </source>
</evidence>
<evidence type="ECO:0008006" key="17">
    <source>
        <dbReference type="Google" id="ProtNLM"/>
    </source>
</evidence>
<accession>A0A7R9DEW8</accession>
<feature type="region of interest" description="Disordered" evidence="13">
    <location>
        <begin position="21"/>
        <end position="55"/>
    </location>
</feature>
<gene>
    <name evidence="16" type="ORF">TPSB3V08_LOCUS9042</name>
</gene>
<evidence type="ECO:0000256" key="5">
    <source>
        <dbReference type="ARBA" id="ARBA00022741"/>
    </source>
</evidence>
<comment type="subcellular location">
    <subcellularLocation>
        <location evidence="1">Cytoplasm</location>
        <location evidence="1">Cytoskeleton</location>
        <location evidence="1">Cilium axoneme</location>
    </subcellularLocation>
</comment>
<keyword evidence="8" id="KW-0175">Coiled coil</keyword>
<keyword evidence="5" id="KW-0547">Nucleotide-binding</keyword>
<dbReference type="GO" id="GO:0051959">
    <property type="term" value="F:dynein light intermediate chain binding"/>
    <property type="evidence" value="ECO:0007669"/>
    <property type="project" value="InterPro"/>
</dbReference>
<dbReference type="AlphaFoldDB" id="A0A7R9DEW8"/>
<dbReference type="Pfam" id="PF12780">
    <property type="entry name" value="AAA_8"/>
    <property type="match status" value="1"/>
</dbReference>
<evidence type="ECO:0000256" key="13">
    <source>
        <dbReference type="SAM" id="MobiDB-lite"/>
    </source>
</evidence>
<dbReference type="EMBL" id="OD006896">
    <property type="protein sequence ID" value="CAD7413475.1"/>
    <property type="molecule type" value="Genomic_DNA"/>
</dbReference>
<feature type="compositionally biased region" description="Polar residues" evidence="13">
    <location>
        <begin position="39"/>
        <end position="51"/>
    </location>
</feature>
<evidence type="ECO:0000256" key="9">
    <source>
        <dbReference type="ARBA" id="ARBA00023069"/>
    </source>
</evidence>
<dbReference type="InterPro" id="IPR024317">
    <property type="entry name" value="Dynein_heavy_chain_D4_dom"/>
</dbReference>
<dbReference type="PANTHER" id="PTHR46961">
    <property type="entry name" value="DYNEIN HEAVY CHAIN 1, AXONEMAL-LIKE PROTEIN"/>
    <property type="match status" value="1"/>
</dbReference>
<feature type="domain" description="Dynein 2 heavy chain 1 cytoplasmic ATPase lid" evidence="15">
    <location>
        <begin position="57"/>
        <end position="86"/>
    </location>
</feature>
<evidence type="ECO:0000256" key="6">
    <source>
        <dbReference type="ARBA" id="ARBA00022840"/>
    </source>
</evidence>
<dbReference type="GO" id="GO:0007018">
    <property type="term" value="P:microtubule-based movement"/>
    <property type="evidence" value="ECO:0007669"/>
    <property type="project" value="InterPro"/>
</dbReference>
<evidence type="ECO:0000256" key="2">
    <source>
        <dbReference type="ARBA" id="ARBA00008887"/>
    </source>
</evidence>
<keyword evidence="7" id="KW-0243">Dynein</keyword>
<dbReference type="GO" id="GO:0030286">
    <property type="term" value="C:dynein complex"/>
    <property type="evidence" value="ECO:0007669"/>
    <property type="project" value="UniProtKB-KW"/>
</dbReference>
<evidence type="ECO:0000256" key="8">
    <source>
        <dbReference type="ARBA" id="ARBA00023054"/>
    </source>
</evidence>
<protein>
    <recommendedName>
        <fullName evidence="17">Dynein heavy chain</fullName>
    </recommendedName>
</protein>
<evidence type="ECO:0000256" key="7">
    <source>
        <dbReference type="ARBA" id="ARBA00023017"/>
    </source>
</evidence>
<keyword evidence="11" id="KW-0206">Cytoskeleton</keyword>
<dbReference type="SUPFAM" id="SSF52540">
    <property type="entry name" value="P-loop containing nucleoside triphosphate hydrolases"/>
    <property type="match status" value="1"/>
</dbReference>